<dbReference type="OrthoDB" id="6882680at2"/>
<dbReference type="PATRIC" id="fig|1653479.3.peg.2520"/>
<dbReference type="FunFam" id="3.40.605.10:FF:000006">
    <property type="entry name" value="1-pyrroline-5-carboxylate dehydrogenase"/>
    <property type="match status" value="1"/>
</dbReference>
<dbReference type="Pfam" id="PF00171">
    <property type="entry name" value="Aldedh"/>
    <property type="match status" value="1"/>
</dbReference>
<dbReference type="AlphaFoldDB" id="A0A143QLW8"/>
<dbReference type="GO" id="GO:0009898">
    <property type="term" value="C:cytoplasmic side of plasma membrane"/>
    <property type="evidence" value="ECO:0007669"/>
    <property type="project" value="TreeGrafter"/>
</dbReference>
<dbReference type="PROSITE" id="PS00070">
    <property type="entry name" value="ALDEHYDE_DEHYDR_CYS"/>
    <property type="match status" value="1"/>
</dbReference>
<dbReference type="InterPro" id="IPR016163">
    <property type="entry name" value="Ald_DH_C"/>
</dbReference>
<dbReference type="CDD" id="cd07123">
    <property type="entry name" value="ALDH_F4-17_P5CDH"/>
    <property type="match status" value="1"/>
</dbReference>
<dbReference type="EC" id="1.2.1.88" evidence="3"/>
<dbReference type="NCBIfam" id="TIGR01236">
    <property type="entry name" value="D1pyr5carbox1"/>
    <property type="match status" value="1"/>
</dbReference>
<dbReference type="GO" id="GO:0003842">
    <property type="term" value="F:L-glutamate gamma-semialdehyde dehydrogenase activity"/>
    <property type="evidence" value="ECO:0007669"/>
    <property type="project" value="UniProtKB-EC"/>
</dbReference>
<dbReference type="InterPro" id="IPR016160">
    <property type="entry name" value="Ald_DH_CS_CYS"/>
</dbReference>
<dbReference type="UniPathway" id="UPA00261">
    <property type="reaction ID" value="UER00374"/>
</dbReference>
<dbReference type="GO" id="GO:0004657">
    <property type="term" value="F:proline dehydrogenase activity"/>
    <property type="evidence" value="ECO:0007669"/>
    <property type="project" value="UniProtKB-ARBA"/>
</dbReference>
<dbReference type="InterPro" id="IPR005931">
    <property type="entry name" value="P5CDH/ALDH4A1"/>
</dbReference>
<dbReference type="Gene3D" id="3.40.605.10">
    <property type="entry name" value="Aldehyde Dehydrogenase, Chain A, domain 1"/>
    <property type="match status" value="1"/>
</dbReference>
<keyword evidence="6" id="KW-0642">Proline metabolism</keyword>
<dbReference type="InterPro" id="IPR016162">
    <property type="entry name" value="Ald_DH_N"/>
</dbReference>
<evidence type="ECO:0000256" key="2">
    <source>
        <dbReference type="ARBA" id="ARBA00009986"/>
    </source>
</evidence>
<name>A0A143QLW8_RHOFA</name>
<reference evidence="11 12" key="1">
    <citation type="journal article" date="2016" name="Genome Announc.">
        <title>Complete Genome and Plasmid Sequences for Rhodococcus fascians D188 and Draft Sequences for Rhodococcus Isolates PBTS 1 and PBTS 2.</title>
        <authorList>
            <person name="Stamler R.A."/>
            <person name="Vereecke D."/>
            <person name="Zhang Y."/>
            <person name="Schilkey F."/>
            <person name="Devitt N."/>
            <person name="Randall J.J."/>
        </authorList>
    </citation>
    <scope>NUCLEOTIDE SEQUENCE [LARGE SCALE GENOMIC DNA]</scope>
    <source>
        <strain evidence="11 12">PBTS2</strain>
    </source>
</reference>
<accession>A0A143QLW8</accession>
<feature type="region of interest" description="Disordered" evidence="9">
    <location>
        <begin position="1"/>
        <end position="20"/>
    </location>
</feature>
<keyword evidence="12" id="KW-1185">Reference proteome</keyword>
<dbReference type="InterPro" id="IPR015590">
    <property type="entry name" value="Aldehyde_DH_dom"/>
</dbReference>
<comment type="similarity">
    <text evidence="2">Belongs to the aldehyde dehydrogenase family.</text>
</comment>
<sequence>MDAVTSVPTPVNEPVNTYAPGSAERARLRIRLDELRANPVRIHQVIGGVHRDAAGTDTDVVEPHKHASVIGSFAEATHRDVQDAISAATAAAPAWRDLPFDERAAVFLRAADLLSGPWRERIAAATMLGQSKSAYQAEIDAPCELIDFWRFNVAFARQILADQPVSAPGVWNRVEYRPLEGFVYAITPFNFTAIAGNLPTAPALMGNTVLWKPSPTQAVAAYLTLQLLEAAGLPPGVINLVLGDGPMVSEVALADPRLAGIHFTGSTATFQTLWREVGNNISNYHSYPRLVGETGGKDFVVAHSSADPDVLTTAMIRGAFDFQGQKCSAASRAFVPKSLWARMGETFIEQVSALKYGDVTDLSNYGGAVIDRKAFDRNAAALDRAKSVTGLTIAAGGTCDDTEGYFVSPTVLLGDDPTDEAFTTEYFGPILAVHVYDDNRPDAYADVLRTVDTGSKYALTGAVIATDRTAVEQAHSALRFAAGNFYVNDKPTGAVVGQQPFGGARASGTNDKAGSPQNLLRWASARTVKETFVPPTTHGYPHQEGEGTR</sequence>
<dbReference type="InterPro" id="IPR016161">
    <property type="entry name" value="Ald_DH/histidinol_DH"/>
</dbReference>
<evidence type="ECO:0000256" key="6">
    <source>
        <dbReference type="ARBA" id="ARBA00023062"/>
    </source>
</evidence>
<dbReference type="FunFam" id="3.40.309.10:FF:000005">
    <property type="entry name" value="1-pyrroline-5-carboxylate dehydrogenase 1"/>
    <property type="match status" value="1"/>
</dbReference>
<dbReference type="GO" id="GO:0010133">
    <property type="term" value="P:L-proline catabolic process to L-glutamate"/>
    <property type="evidence" value="ECO:0007669"/>
    <property type="project" value="UniProtKB-UniPathway"/>
</dbReference>
<evidence type="ECO:0000313" key="11">
    <source>
        <dbReference type="EMBL" id="AMY23788.1"/>
    </source>
</evidence>
<evidence type="ECO:0000256" key="8">
    <source>
        <dbReference type="ARBA" id="ARBA00048142"/>
    </source>
</evidence>
<evidence type="ECO:0000256" key="9">
    <source>
        <dbReference type="SAM" id="MobiDB-lite"/>
    </source>
</evidence>
<dbReference type="SUPFAM" id="SSF53720">
    <property type="entry name" value="ALDH-like"/>
    <property type="match status" value="1"/>
</dbReference>
<gene>
    <name evidence="11" type="primary">rocA1</name>
    <name evidence="11" type="ORF">A3Q41_02489</name>
</gene>
<comment type="pathway">
    <text evidence="1">Amino-acid degradation; L-proline degradation into L-glutamate; L-glutamate from L-proline: step 2/2.</text>
</comment>
<dbReference type="InterPro" id="IPR050485">
    <property type="entry name" value="Proline_metab_enzyme"/>
</dbReference>
<keyword evidence="4 11" id="KW-0560">Oxidoreductase</keyword>
<dbReference type="Proteomes" id="UP000076038">
    <property type="component" value="Chromosome"/>
</dbReference>
<evidence type="ECO:0000256" key="5">
    <source>
        <dbReference type="ARBA" id="ARBA00023027"/>
    </source>
</evidence>
<evidence type="ECO:0000313" key="12">
    <source>
        <dbReference type="Proteomes" id="UP000076038"/>
    </source>
</evidence>
<reference evidence="12" key="2">
    <citation type="submission" date="2016-04" db="EMBL/GenBank/DDBJ databases">
        <title>Complete Genome and Plasmid Sequences for Rhodococcus fascians D188 and Draft Sequences for Rhodococcus spp. Isolates PBTS 1 and PBTS 2.</title>
        <authorList>
            <person name="Stamer R."/>
            <person name="Vereecke D."/>
            <person name="Zhang Y."/>
            <person name="Schilkey F."/>
            <person name="Devitt N."/>
            <person name="Randall J."/>
        </authorList>
    </citation>
    <scope>NUCLEOTIDE SEQUENCE [LARGE SCALE GENOMIC DNA]</scope>
    <source>
        <strain evidence="12">PBTS2</strain>
    </source>
</reference>
<dbReference type="PANTHER" id="PTHR42862:SF1">
    <property type="entry name" value="DELTA-1-PYRROLINE-5-CARBOXYLATE DEHYDROGENASE 2, ISOFORM A-RELATED"/>
    <property type="match status" value="1"/>
</dbReference>
<feature type="domain" description="Aldehyde dehydrogenase" evidence="10">
    <location>
        <begin position="55"/>
        <end position="528"/>
    </location>
</feature>
<evidence type="ECO:0000259" key="10">
    <source>
        <dbReference type="Pfam" id="PF00171"/>
    </source>
</evidence>
<keyword evidence="5" id="KW-0520">NAD</keyword>
<organism evidence="11 12">
    <name type="scientific">Rhodococcoides fascians</name>
    <name type="common">Rhodococcus fascians</name>
    <dbReference type="NCBI Taxonomy" id="1828"/>
    <lineage>
        <taxon>Bacteria</taxon>
        <taxon>Bacillati</taxon>
        <taxon>Actinomycetota</taxon>
        <taxon>Actinomycetes</taxon>
        <taxon>Mycobacteriales</taxon>
        <taxon>Nocardiaceae</taxon>
        <taxon>Rhodococcoides</taxon>
    </lineage>
</organism>
<evidence type="ECO:0000256" key="7">
    <source>
        <dbReference type="ARBA" id="ARBA00032259"/>
    </source>
</evidence>
<dbReference type="EMBL" id="CP015220">
    <property type="protein sequence ID" value="AMY23788.1"/>
    <property type="molecule type" value="Genomic_DNA"/>
</dbReference>
<protein>
    <recommendedName>
        <fullName evidence="7">L-glutamate gamma-semialdehyde dehydrogenase</fullName>
        <ecNumber evidence="3">1.2.1.88</ecNumber>
    </recommendedName>
    <alternativeName>
        <fullName evidence="7">L-glutamate gamma-semialdehyde dehydrogenase</fullName>
    </alternativeName>
</protein>
<evidence type="ECO:0000256" key="3">
    <source>
        <dbReference type="ARBA" id="ARBA00012884"/>
    </source>
</evidence>
<evidence type="ECO:0000256" key="4">
    <source>
        <dbReference type="ARBA" id="ARBA00023002"/>
    </source>
</evidence>
<proteinExistence type="inferred from homology"/>
<dbReference type="KEGG" id="rhs:A3Q41_02489"/>
<evidence type="ECO:0000256" key="1">
    <source>
        <dbReference type="ARBA" id="ARBA00004786"/>
    </source>
</evidence>
<dbReference type="RefSeq" id="WP_048320635.1">
    <property type="nucleotide sequence ID" value="NZ_CP015220.1"/>
</dbReference>
<comment type="catalytic activity">
    <reaction evidence="8">
        <text>L-glutamate 5-semialdehyde + NAD(+) + H2O = L-glutamate + NADH + 2 H(+)</text>
        <dbReference type="Rhea" id="RHEA:30235"/>
        <dbReference type="ChEBI" id="CHEBI:15377"/>
        <dbReference type="ChEBI" id="CHEBI:15378"/>
        <dbReference type="ChEBI" id="CHEBI:29985"/>
        <dbReference type="ChEBI" id="CHEBI:57540"/>
        <dbReference type="ChEBI" id="CHEBI:57945"/>
        <dbReference type="ChEBI" id="CHEBI:58066"/>
        <dbReference type="EC" id="1.2.1.88"/>
    </reaction>
</comment>
<dbReference type="Gene3D" id="3.40.309.10">
    <property type="entry name" value="Aldehyde Dehydrogenase, Chain A, domain 2"/>
    <property type="match status" value="1"/>
</dbReference>
<dbReference type="PANTHER" id="PTHR42862">
    <property type="entry name" value="DELTA-1-PYRROLINE-5-CARBOXYLATE DEHYDROGENASE 1, ISOFORM A-RELATED"/>
    <property type="match status" value="1"/>
</dbReference>